<evidence type="ECO:0000313" key="11">
    <source>
        <dbReference type="EMBL" id="MFC5138376.1"/>
    </source>
</evidence>
<evidence type="ECO:0000256" key="1">
    <source>
        <dbReference type="ARBA" id="ARBA00012513"/>
    </source>
</evidence>
<feature type="transmembrane region" description="Helical" evidence="9">
    <location>
        <begin position="345"/>
        <end position="367"/>
    </location>
</feature>
<protein>
    <recommendedName>
        <fullName evidence="1">non-specific serine/threonine protein kinase</fullName>
        <ecNumber evidence="1">2.7.11.1</ecNumber>
    </recommendedName>
</protein>
<evidence type="ECO:0000259" key="10">
    <source>
        <dbReference type="PROSITE" id="PS50011"/>
    </source>
</evidence>
<dbReference type="Pfam" id="PF00069">
    <property type="entry name" value="Pkinase"/>
    <property type="match status" value="1"/>
</dbReference>
<dbReference type="CDD" id="cd14014">
    <property type="entry name" value="STKc_PknB_like"/>
    <property type="match status" value="1"/>
</dbReference>
<evidence type="ECO:0000256" key="2">
    <source>
        <dbReference type="ARBA" id="ARBA00022527"/>
    </source>
</evidence>
<evidence type="ECO:0000313" key="12">
    <source>
        <dbReference type="Proteomes" id="UP001596175"/>
    </source>
</evidence>
<keyword evidence="2" id="KW-0723">Serine/threonine-protein kinase</keyword>
<evidence type="ECO:0000256" key="6">
    <source>
        <dbReference type="ARBA" id="ARBA00022840"/>
    </source>
</evidence>
<gene>
    <name evidence="11" type="ORF">ACFPK1_09060</name>
</gene>
<evidence type="ECO:0000256" key="3">
    <source>
        <dbReference type="ARBA" id="ARBA00022679"/>
    </source>
</evidence>
<dbReference type="InterPro" id="IPR017441">
    <property type="entry name" value="Protein_kinase_ATP_BS"/>
</dbReference>
<dbReference type="InterPro" id="IPR011009">
    <property type="entry name" value="Kinase-like_dom_sf"/>
</dbReference>
<dbReference type="InterPro" id="IPR000719">
    <property type="entry name" value="Prot_kinase_dom"/>
</dbReference>
<keyword evidence="9" id="KW-1133">Transmembrane helix</keyword>
<proteinExistence type="predicted"/>
<keyword evidence="9" id="KW-0472">Membrane</keyword>
<comment type="caution">
    <text evidence="11">The sequence shown here is derived from an EMBL/GenBank/DDBJ whole genome shotgun (WGS) entry which is preliminary data.</text>
</comment>
<dbReference type="SMART" id="SM00220">
    <property type="entry name" value="S_TKc"/>
    <property type="match status" value="1"/>
</dbReference>
<keyword evidence="4 7" id="KW-0547">Nucleotide-binding</keyword>
<dbReference type="InterPro" id="IPR008271">
    <property type="entry name" value="Ser/Thr_kinase_AS"/>
</dbReference>
<evidence type="ECO:0000256" key="4">
    <source>
        <dbReference type="ARBA" id="ARBA00022741"/>
    </source>
</evidence>
<evidence type="ECO:0000256" key="7">
    <source>
        <dbReference type="PROSITE-ProRule" id="PRU10141"/>
    </source>
</evidence>
<dbReference type="EMBL" id="JBHSKG010000003">
    <property type="protein sequence ID" value="MFC5138376.1"/>
    <property type="molecule type" value="Genomic_DNA"/>
</dbReference>
<dbReference type="Proteomes" id="UP001596175">
    <property type="component" value="Unassembled WGS sequence"/>
</dbReference>
<feature type="binding site" evidence="7">
    <location>
        <position position="49"/>
    </location>
    <ligand>
        <name>ATP</name>
        <dbReference type="ChEBI" id="CHEBI:30616"/>
    </ligand>
</feature>
<dbReference type="PROSITE" id="PS50011">
    <property type="entry name" value="PROTEIN_KINASE_DOM"/>
    <property type="match status" value="1"/>
</dbReference>
<dbReference type="GO" id="GO:0004674">
    <property type="term" value="F:protein serine/threonine kinase activity"/>
    <property type="evidence" value="ECO:0007669"/>
    <property type="project" value="UniProtKB-EC"/>
</dbReference>
<dbReference type="PANTHER" id="PTHR43289">
    <property type="entry name" value="MITOGEN-ACTIVATED PROTEIN KINASE KINASE KINASE 20-RELATED"/>
    <property type="match status" value="1"/>
</dbReference>
<name>A0ABV9ZCV7_9PSEU</name>
<dbReference type="PANTHER" id="PTHR43289:SF6">
    <property type="entry name" value="SERINE_THREONINE-PROTEIN KINASE NEKL-3"/>
    <property type="match status" value="1"/>
</dbReference>
<evidence type="ECO:0000256" key="9">
    <source>
        <dbReference type="SAM" id="Phobius"/>
    </source>
</evidence>
<dbReference type="SUPFAM" id="SSF56112">
    <property type="entry name" value="Protein kinase-like (PK-like)"/>
    <property type="match status" value="1"/>
</dbReference>
<dbReference type="RefSeq" id="WP_378020581.1">
    <property type="nucleotide sequence ID" value="NZ_JBHSKG010000003.1"/>
</dbReference>
<keyword evidence="12" id="KW-1185">Reference proteome</keyword>
<feature type="region of interest" description="Disordered" evidence="8">
    <location>
        <begin position="293"/>
        <end position="340"/>
    </location>
</feature>
<evidence type="ECO:0000256" key="5">
    <source>
        <dbReference type="ARBA" id="ARBA00022777"/>
    </source>
</evidence>
<organism evidence="11 12">
    <name type="scientific">Actinomycetospora rhizophila</name>
    <dbReference type="NCBI Taxonomy" id="1416876"/>
    <lineage>
        <taxon>Bacteria</taxon>
        <taxon>Bacillati</taxon>
        <taxon>Actinomycetota</taxon>
        <taxon>Actinomycetes</taxon>
        <taxon>Pseudonocardiales</taxon>
        <taxon>Pseudonocardiaceae</taxon>
        <taxon>Actinomycetospora</taxon>
    </lineage>
</organism>
<reference evidence="12" key="1">
    <citation type="journal article" date="2019" name="Int. J. Syst. Evol. Microbiol.">
        <title>The Global Catalogue of Microorganisms (GCM) 10K type strain sequencing project: providing services to taxonomists for standard genome sequencing and annotation.</title>
        <authorList>
            <consortium name="The Broad Institute Genomics Platform"/>
            <consortium name="The Broad Institute Genome Sequencing Center for Infectious Disease"/>
            <person name="Wu L."/>
            <person name="Ma J."/>
        </authorList>
    </citation>
    <scope>NUCLEOTIDE SEQUENCE [LARGE SCALE GENOMIC DNA]</scope>
    <source>
        <strain evidence="12">XZYJ18</strain>
    </source>
</reference>
<keyword evidence="3 11" id="KW-0808">Transferase</keyword>
<evidence type="ECO:0000256" key="8">
    <source>
        <dbReference type="SAM" id="MobiDB-lite"/>
    </source>
</evidence>
<keyword evidence="6 7" id="KW-0067">ATP-binding</keyword>
<dbReference type="Gene3D" id="3.30.200.20">
    <property type="entry name" value="Phosphorylase Kinase, domain 1"/>
    <property type="match status" value="1"/>
</dbReference>
<sequence length="528" mass="55759">MSAGHAPSARPAGPETFGPYLLEERLGRGGMGEVYRAYDTARERTVAVKRLHAGLGDDDEYRERFRRESRTVARLSSPHVIPIHDFGTIDGRLYLDMRLVAGDDLATVIARQGRLEPARAVEIVRQTADALDTAHEDGLVHRDVKPSNVLVAEQRGRDFVYLVDFGIVRAVAGAADGGALTRTGVAIGTLAYMAPEVFVRRDVDRRIDVYALGCLLFEAIAGRPPFLAEGAALMDAHLRTPPPPLSALVPGVPPALDAVVATAMAKDPSRRHPTAGALAAAAAAALDGWPADPAAEAPTTWLSGPPGPPPAPPRPPAGGPPPPPMAPPPITHRPAPEPRPRRRGVVMALVAGLAVLVLAVGAGAVVLTTRTPAVPAAPAPPAPGALLARLSLAQVFPGAVGPSCRPSTPEDELTTGDGVAPVEAIICEYPDVAPYASVIYARWPDTAVARAWYTDTEALGPRADPETTWRAGDAVQGPLYTAARGGTVYTTGIYEGMTWSWEIRTASAEHTRRIRERLEFRPRTALGG</sequence>
<feature type="compositionally biased region" description="Pro residues" evidence="8">
    <location>
        <begin position="305"/>
        <end position="331"/>
    </location>
</feature>
<dbReference type="Gene3D" id="1.10.510.10">
    <property type="entry name" value="Transferase(Phosphotransferase) domain 1"/>
    <property type="match status" value="1"/>
</dbReference>
<keyword evidence="9" id="KW-0812">Transmembrane</keyword>
<dbReference type="PROSITE" id="PS00107">
    <property type="entry name" value="PROTEIN_KINASE_ATP"/>
    <property type="match status" value="1"/>
</dbReference>
<dbReference type="EC" id="2.7.11.1" evidence="1"/>
<keyword evidence="5 11" id="KW-0418">Kinase</keyword>
<accession>A0ABV9ZCV7</accession>
<feature type="domain" description="Protein kinase" evidence="10">
    <location>
        <begin position="20"/>
        <end position="286"/>
    </location>
</feature>
<dbReference type="PROSITE" id="PS00108">
    <property type="entry name" value="PROTEIN_KINASE_ST"/>
    <property type="match status" value="1"/>
</dbReference>